<accession>C6XDG5</accession>
<dbReference type="Pfam" id="PF03860">
    <property type="entry name" value="Csp"/>
    <property type="match status" value="1"/>
</dbReference>
<organism evidence="1 2">
    <name type="scientific">Methylovorus glucosotrophus (strain SIP3-4)</name>
    <dbReference type="NCBI Taxonomy" id="582744"/>
    <lineage>
        <taxon>Bacteria</taxon>
        <taxon>Pseudomonadati</taxon>
        <taxon>Pseudomonadota</taxon>
        <taxon>Betaproteobacteria</taxon>
        <taxon>Nitrosomonadales</taxon>
        <taxon>Methylophilaceae</taxon>
        <taxon>Methylovorus</taxon>
    </lineage>
</organism>
<gene>
    <name evidence="1" type="ordered locus">Msip34_1344</name>
</gene>
<reference evidence="2" key="1">
    <citation type="submission" date="2009-07" db="EMBL/GenBank/DDBJ databases">
        <title>Complete sequence of chromosome of Methylovorus sp. SIP3-4.</title>
        <authorList>
            <person name="Lucas S."/>
            <person name="Copeland A."/>
            <person name="Lapidus A."/>
            <person name="Glavina del Rio T."/>
            <person name="Tice H."/>
            <person name="Bruce D."/>
            <person name="Goodwin L."/>
            <person name="Pitluck S."/>
            <person name="Clum A."/>
            <person name="Larimer F."/>
            <person name="Land M."/>
            <person name="Hauser L."/>
            <person name="Kyrpides N."/>
            <person name="Mikhailova N."/>
            <person name="Kayluzhnaya M."/>
            <person name="Chistoserdova L."/>
        </authorList>
    </citation>
    <scope>NUCLEOTIDE SEQUENCE [LARGE SCALE GENOMIC DNA]</scope>
    <source>
        <strain evidence="2">SIP3-4</strain>
    </source>
</reference>
<dbReference type="PANTHER" id="PTHR37310">
    <property type="entry name" value="CYTOPLASMIC PROTEIN-RELATED"/>
    <property type="match status" value="1"/>
</dbReference>
<proteinExistence type="predicted"/>
<keyword evidence="2" id="KW-1185">Reference proteome</keyword>
<dbReference type="Proteomes" id="UP000002743">
    <property type="component" value="Chromosome"/>
</dbReference>
<dbReference type="eggNOG" id="ENOG5030Q5Q">
    <property type="taxonomic scope" value="Bacteria"/>
</dbReference>
<sequence>MLGSILSKATSGQHDPVDMHIKTCTEDCFNCARWCELCVTECIQMDTPGMSHMTALCRDCAESCFMAIKFMSRKSPYFFMTCHVCAEICDACAAACEQHAIEHSDNEIFHNCAAACRQCAEHCLEADALIKNAVEH</sequence>
<dbReference type="InterPro" id="IPR005560">
    <property type="entry name" value="Csp_YhjQ"/>
</dbReference>
<evidence type="ECO:0000313" key="2">
    <source>
        <dbReference type="Proteomes" id="UP000002743"/>
    </source>
</evidence>
<protein>
    <recommendedName>
        <fullName evidence="3">Ferredoxin</fullName>
    </recommendedName>
</protein>
<dbReference type="AlphaFoldDB" id="C6XDG5"/>
<evidence type="ECO:0008006" key="3">
    <source>
        <dbReference type="Google" id="ProtNLM"/>
    </source>
</evidence>
<dbReference type="HOGENOM" id="CLU_142273_1_0_4"/>
<name>C6XDG5_METGS</name>
<dbReference type="Gene3D" id="1.20.1270.360">
    <property type="match status" value="1"/>
</dbReference>
<evidence type="ECO:0000313" key="1">
    <source>
        <dbReference type="EMBL" id="ACT50590.1"/>
    </source>
</evidence>
<reference evidence="1 2" key="2">
    <citation type="journal article" date="2011" name="J. Bacteriol.">
        <title>Genomes of three methylotrophs from a single niche uncover genetic and metabolic divergence of Methylophilaceae.</title>
        <authorList>
            <person name="Lapidus A."/>
            <person name="Clum A."/>
            <person name="Labutti K."/>
            <person name="Kaluzhnaya M.G."/>
            <person name="Lim S."/>
            <person name="Beck D.A."/>
            <person name="Glavina Del Rio T."/>
            <person name="Nolan M."/>
            <person name="Mavromatis K."/>
            <person name="Huntemann M."/>
            <person name="Lucas S."/>
            <person name="Lidstrom M.E."/>
            <person name="Ivanova N."/>
            <person name="Chistoserdova L."/>
        </authorList>
    </citation>
    <scope>NUCLEOTIDE SEQUENCE [LARGE SCALE GENOMIC DNA]</scope>
    <source>
        <strain evidence="1 2">SIP3-4</strain>
    </source>
</reference>
<dbReference type="PANTHER" id="PTHR37310:SF1">
    <property type="entry name" value="CYTOPLASMIC PROTEIN"/>
    <property type="match status" value="1"/>
</dbReference>
<dbReference type="EMBL" id="CP001674">
    <property type="protein sequence ID" value="ACT50590.1"/>
    <property type="molecule type" value="Genomic_DNA"/>
</dbReference>
<dbReference type="KEGG" id="mei:Msip34_1344"/>
<dbReference type="STRING" id="582744.Msip34_1344"/>
<dbReference type="InterPro" id="IPR044543">
    <property type="entry name" value="YHJQ-like"/>
</dbReference>
<dbReference type="CDD" id="cd08026">
    <property type="entry name" value="DUF326"/>
    <property type="match status" value="1"/>
</dbReference>